<reference evidence="2 3" key="1">
    <citation type="journal article" date="2015" name="Proc. Natl. Acad. Sci. U.S.A.">
        <title>The resurrection genome of Boea hygrometrica: A blueprint for survival of dehydration.</title>
        <authorList>
            <person name="Xiao L."/>
            <person name="Yang G."/>
            <person name="Zhang L."/>
            <person name="Yang X."/>
            <person name="Zhao S."/>
            <person name="Ji Z."/>
            <person name="Zhou Q."/>
            <person name="Hu M."/>
            <person name="Wang Y."/>
            <person name="Chen M."/>
            <person name="Xu Y."/>
            <person name="Jin H."/>
            <person name="Xiao X."/>
            <person name="Hu G."/>
            <person name="Bao F."/>
            <person name="Hu Y."/>
            <person name="Wan P."/>
            <person name="Li L."/>
            <person name="Deng X."/>
            <person name="Kuang T."/>
            <person name="Xiang C."/>
            <person name="Zhu J.K."/>
            <person name="Oliver M.J."/>
            <person name="He Y."/>
        </authorList>
    </citation>
    <scope>NUCLEOTIDE SEQUENCE [LARGE SCALE GENOMIC DNA]</scope>
    <source>
        <strain evidence="3">cv. XS01</strain>
    </source>
</reference>
<name>A0A2Z7AZE9_9LAMI</name>
<dbReference type="EMBL" id="KV010646">
    <property type="protein sequence ID" value="KZV27271.1"/>
    <property type="molecule type" value="Genomic_DNA"/>
</dbReference>
<accession>A0A2Z7AZE9</accession>
<evidence type="ECO:0000313" key="2">
    <source>
        <dbReference type="EMBL" id="KZV27271.1"/>
    </source>
</evidence>
<feature type="compositionally biased region" description="Basic and acidic residues" evidence="1">
    <location>
        <begin position="104"/>
        <end position="132"/>
    </location>
</feature>
<protein>
    <submittedName>
        <fullName evidence="2">Uncharacterized protein</fullName>
    </submittedName>
</protein>
<feature type="compositionally biased region" description="Basic residues" evidence="1">
    <location>
        <begin position="133"/>
        <end position="142"/>
    </location>
</feature>
<evidence type="ECO:0000313" key="3">
    <source>
        <dbReference type="Proteomes" id="UP000250235"/>
    </source>
</evidence>
<evidence type="ECO:0000256" key="1">
    <source>
        <dbReference type="SAM" id="MobiDB-lite"/>
    </source>
</evidence>
<organism evidence="2 3">
    <name type="scientific">Dorcoceras hygrometricum</name>
    <dbReference type="NCBI Taxonomy" id="472368"/>
    <lineage>
        <taxon>Eukaryota</taxon>
        <taxon>Viridiplantae</taxon>
        <taxon>Streptophyta</taxon>
        <taxon>Embryophyta</taxon>
        <taxon>Tracheophyta</taxon>
        <taxon>Spermatophyta</taxon>
        <taxon>Magnoliopsida</taxon>
        <taxon>eudicotyledons</taxon>
        <taxon>Gunneridae</taxon>
        <taxon>Pentapetalae</taxon>
        <taxon>asterids</taxon>
        <taxon>lamiids</taxon>
        <taxon>Lamiales</taxon>
        <taxon>Gesneriaceae</taxon>
        <taxon>Didymocarpoideae</taxon>
        <taxon>Trichosporeae</taxon>
        <taxon>Loxocarpinae</taxon>
        <taxon>Dorcoceras</taxon>
    </lineage>
</organism>
<sequence>MDQENKQKTVTLDEKNRAKLVNDKPARPEEGQLREDKIGSGDLVKLDAYERDETVGSMISLRRKPARNKLRSQQCLRVMNKPARCKETGWLSSNESGNKSSGQEQERTEQEQLCTKADDKIKLEISSREVANKRSRVKKQPARSKDQVGANQNGDKLAKLVKVKSVRIA</sequence>
<proteinExistence type="predicted"/>
<dbReference type="Proteomes" id="UP000250235">
    <property type="component" value="Unassembled WGS sequence"/>
</dbReference>
<feature type="compositionally biased region" description="Polar residues" evidence="1">
    <location>
        <begin position="90"/>
        <end position="103"/>
    </location>
</feature>
<keyword evidence="3" id="KW-1185">Reference proteome</keyword>
<dbReference type="AlphaFoldDB" id="A0A2Z7AZE9"/>
<gene>
    <name evidence="2" type="ORF">F511_04724</name>
</gene>
<feature type="region of interest" description="Disordered" evidence="1">
    <location>
        <begin position="1"/>
        <end position="38"/>
    </location>
</feature>
<feature type="region of interest" description="Disordered" evidence="1">
    <location>
        <begin position="86"/>
        <end position="159"/>
    </location>
</feature>